<comment type="caution">
    <text evidence="2">The sequence shown here is derived from an EMBL/GenBank/DDBJ whole genome shotgun (WGS) entry which is preliminary data.</text>
</comment>
<proteinExistence type="predicted"/>
<dbReference type="EMBL" id="LUUB01000005">
    <property type="protein sequence ID" value="OAF17047.1"/>
    <property type="molecule type" value="Genomic_DNA"/>
</dbReference>
<dbReference type="InterPro" id="IPR016162">
    <property type="entry name" value="Ald_DH_N"/>
</dbReference>
<evidence type="ECO:0000256" key="1">
    <source>
        <dbReference type="ARBA" id="ARBA00023002"/>
    </source>
</evidence>
<keyword evidence="1" id="KW-0560">Oxidoreductase</keyword>
<keyword evidence="3" id="KW-1185">Reference proteome</keyword>
<name>A0A176Z9H6_9BRAD</name>
<dbReference type="SUPFAM" id="SSF53720">
    <property type="entry name" value="ALDH-like"/>
    <property type="match status" value="1"/>
</dbReference>
<dbReference type="GO" id="GO:0016491">
    <property type="term" value="F:oxidoreductase activity"/>
    <property type="evidence" value="ECO:0007669"/>
    <property type="project" value="UniProtKB-KW"/>
</dbReference>
<dbReference type="STRING" id="1505087.AYJ54_37520"/>
<dbReference type="Gene3D" id="3.40.605.10">
    <property type="entry name" value="Aldehyde Dehydrogenase, Chain A, domain 1"/>
    <property type="match status" value="1"/>
</dbReference>
<dbReference type="Proteomes" id="UP000076959">
    <property type="component" value="Unassembled WGS sequence"/>
</dbReference>
<gene>
    <name evidence="2" type="ORF">AYJ54_37520</name>
</gene>
<organism evidence="2 3">
    <name type="scientific">Bradyrhizobium centrolobii</name>
    <dbReference type="NCBI Taxonomy" id="1505087"/>
    <lineage>
        <taxon>Bacteria</taxon>
        <taxon>Pseudomonadati</taxon>
        <taxon>Pseudomonadota</taxon>
        <taxon>Alphaproteobacteria</taxon>
        <taxon>Hyphomicrobiales</taxon>
        <taxon>Nitrobacteraceae</taxon>
        <taxon>Bradyrhizobium</taxon>
    </lineage>
</organism>
<sequence>MAGTRIIRWDGSYACGRVNGSQELPIVSCSRLIDTPDSAEADLISGRRGYVVWLIARELGKPIAEACMEVDQAAGRFDSNAEEARRTYGRGSLARAEHLTQIGGADWPIRPATISSTP</sequence>
<evidence type="ECO:0000313" key="2">
    <source>
        <dbReference type="EMBL" id="OAF17047.1"/>
    </source>
</evidence>
<evidence type="ECO:0000313" key="3">
    <source>
        <dbReference type="Proteomes" id="UP000076959"/>
    </source>
</evidence>
<dbReference type="InterPro" id="IPR016161">
    <property type="entry name" value="Ald_DH/histidinol_DH"/>
</dbReference>
<protein>
    <submittedName>
        <fullName evidence="2">Uncharacterized protein</fullName>
    </submittedName>
</protein>
<dbReference type="AlphaFoldDB" id="A0A176Z9H6"/>
<accession>A0A176Z9H6</accession>
<reference evidence="2 3" key="1">
    <citation type="submission" date="2016-03" db="EMBL/GenBank/DDBJ databases">
        <title>Draft Genome Sequence of the Strain BR 10245 (Bradyrhizobium sp.) isolated from nodules of Centrolobium paraense.</title>
        <authorList>
            <person name="Simoes-Araujo J.L.Sr."/>
            <person name="Barauna A.C."/>
            <person name="Silva K."/>
            <person name="Zilli J.E."/>
        </authorList>
    </citation>
    <scope>NUCLEOTIDE SEQUENCE [LARGE SCALE GENOMIC DNA]</scope>
    <source>
        <strain evidence="2 3">BR 10245</strain>
    </source>
</reference>